<keyword evidence="3" id="KW-0963">Cytoplasm</keyword>
<organism evidence="9 10">
    <name type="scientific">Babesia divergens</name>
    <dbReference type="NCBI Taxonomy" id="32595"/>
    <lineage>
        <taxon>Eukaryota</taxon>
        <taxon>Sar</taxon>
        <taxon>Alveolata</taxon>
        <taxon>Apicomplexa</taxon>
        <taxon>Aconoidasida</taxon>
        <taxon>Piroplasmida</taxon>
        <taxon>Babesiidae</taxon>
        <taxon>Babesia</taxon>
    </lineage>
</organism>
<reference evidence="9" key="1">
    <citation type="journal article" date="2014" name="Nucleic Acids Res.">
        <title>The evolutionary dynamics of variant antigen genes in Babesia reveal a history of genomic innovation underlying host-parasite interaction.</title>
        <authorList>
            <person name="Jackson A.P."/>
            <person name="Otto T.D."/>
            <person name="Darby A."/>
            <person name="Ramaprasad A."/>
            <person name="Xia D."/>
            <person name="Echaide I.E."/>
            <person name="Farber M."/>
            <person name="Gahlot S."/>
            <person name="Gamble J."/>
            <person name="Gupta D."/>
            <person name="Gupta Y."/>
            <person name="Jackson L."/>
            <person name="Malandrin L."/>
            <person name="Malas T.B."/>
            <person name="Moussa E."/>
            <person name="Nair M."/>
            <person name="Reid A.J."/>
            <person name="Sanders M."/>
            <person name="Sharma J."/>
            <person name="Tracey A."/>
            <person name="Quail M.A."/>
            <person name="Weir W."/>
            <person name="Wastling J.M."/>
            <person name="Hall N."/>
            <person name="Willadsen P."/>
            <person name="Lingelbach K."/>
            <person name="Shiels B."/>
            <person name="Tait A."/>
            <person name="Berriman M."/>
            <person name="Allred D.R."/>
            <person name="Pain A."/>
        </authorList>
    </citation>
    <scope>NUCLEOTIDE SEQUENCE</scope>
    <source>
        <strain evidence="9">1802A</strain>
    </source>
</reference>
<keyword evidence="4 8" id="KW-0547">Nucleotide-binding</keyword>
<gene>
    <name evidence="9" type="ORF">X943_003791</name>
</gene>
<evidence type="ECO:0000256" key="1">
    <source>
        <dbReference type="ARBA" id="ARBA00004496"/>
    </source>
</evidence>
<dbReference type="InterPro" id="IPR002194">
    <property type="entry name" value="Chaperonin_TCP-1_CS"/>
</dbReference>
<evidence type="ECO:0000256" key="6">
    <source>
        <dbReference type="ARBA" id="ARBA00023186"/>
    </source>
</evidence>
<evidence type="ECO:0000256" key="4">
    <source>
        <dbReference type="ARBA" id="ARBA00022741"/>
    </source>
</evidence>
<dbReference type="GO" id="GO:0051082">
    <property type="term" value="F:unfolded protein binding"/>
    <property type="evidence" value="ECO:0007669"/>
    <property type="project" value="InterPro"/>
</dbReference>
<evidence type="ECO:0000256" key="5">
    <source>
        <dbReference type="ARBA" id="ARBA00022840"/>
    </source>
</evidence>
<proteinExistence type="inferred from homology"/>
<comment type="subcellular location">
    <subcellularLocation>
        <location evidence="1">Cytoplasm</location>
    </subcellularLocation>
</comment>
<dbReference type="GO" id="GO:0005524">
    <property type="term" value="F:ATP binding"/>
    <property type="evidence" value="ECO:0007669"/>
    <property type="project" value="UniProtKB-KW"/>
</dbReference>
<dbReference type="InterPro" id="IPR027410">
    <property type="entry name" value="TCP-1-like_intermed_sf"/>
</dbReference>
<dbReference type="SUPFAM" id="SSF48592">
    <property type="entry name" value="GroEL equatorial domain-like"/>
    <property type="match status" value="1"/>
</dbReference>
<keyword evidence="6 8" id="KW-0143">Chaperone</keyword>
<dbReference type="EMBL" id="JAHBMH010000044">
    <property type="protein sequence ID" value="KAK1936486.1"/>
    <property type="molecule type" value="Genomic_DNA"/>
</dbReference>
<keyword evidence="5 8" id="KW-0067">ATP-binding</keyword>
<dbReference type="FunFam" id="3.50.7.10:FF:000008">
    <property type="entry name" value="T-complex protein 1 subunit theta"/>
    <property type="match status" value="1"/>
</dbReference>
<accession>A0AAD9LHI3</accession>
<dbReference type="NCBIfam" id="TIGR02346">
    <property type="entry name" value="chap_CCT_theta"/>
    <property type="match status" value="1"/>
</dbReference>
<dbReference type="PRINTS" id="PR00304">
    <property type="entry name" value="TCOMPLEXTCP1"/>
</dbReference>
<dbReference type="GO" id="GO:0140662">
    <property type="term" value="F:ATP-dependent protein folding chaperone"/>
    <property type="evidence" value="ECO:0007669"/>
    <property type="project" value="InterPro"/>
</dbReference>
<dbReference type="PANTHER" id="PTHR11353">
    <property type="entry name" value="CHAPERONIN"/>
    <property type="match status" value="1"/>
</dbReference>
<name>A0AAD9LHI3_BABDI</name>
<dbReference type="SUPFAM" id="SSF52029">
    <property type="entry name" value="GroEL apical domain-like"/>
    <property type="match status" value="1"/>
</dbReference>
<evidence type="ECO:0000256" key="2">
    <source>
        <dbReference type="ARBA" id="ARBA00008020"/>
    </source>
</evidence>
<dbReference type="SUPFAM" id="SSF54849">
    <property type="entry name" value="GroEL-intermediate domain like"/>
    <property type="match status" value="1"/>
</dbReference>
<comment type="similarity">
    <text evidence="2 8">Belongs to the TCP-1 chaperonin family.</text>
</comment>
<evidence type="ECO:0000256" key="8">
    <source>
        <dbReference type="RuleBase" id="RU004187"/>
    </source>
</evidence>
<dbReference type="GO" id="GO:0005737">
    <property type="term" value="C:cytoplasm"/>
    <property type="evidence" value="ECO:0007669"/>
    <property type="project" value="UniProtKB-SubCell"/>
</dbReference>
<dbReference type="InterPro" id="IPR012721">
    <property type="entry name" value="Chap_CCT_theta"/>
</dbReference>
<dbReference type="InterPro" id="IPR027409">
    <property type="entry name" value="GroEL-like_apical_dom_sf"/>
</dbReference>
<comment type="caution">
    <text evidence="9">The sequence shown here is derived from an EMBL/GenBank/DDBJ whole genome shotgun (WGS) entry which is preliminary data.</text>
</comment>
<dbReference type="Gene3D" id="3.30.260.10">
    <property type="entry name" value="TCP-1-like chaperonin intermediate domain"/>
    <property type="match status" value="1"/>
</dbReference>
<dbReference type="AlphaFoldDB" id="A0AAD9LHI3"/>
<evidence type="ECO:0000313" key="10">
    <source>
        <dbReference type="Proteomes" id="UP001195914"/>
    </source>
</evidence>
<keyword evidence="10" id="KW-1185">Reference proteome</keyword>
<dbReference type="InterPro" id="IPR027413">
    <property type="entry name" value="GROEL-like_equatorial_sf"/>
</dbReference>
<dbReference type="Proteomes" id="UP001195914">
    <property type="component" value="Unassembled WGS sequence"/>
</dbReference>
<dbReference type="InterPro" id="IPR002423">
    <property type="entry name" value="Cpn60/GroEL/TCP-1"/>
</dbReference>
<evidence type="ECO:0000256" key="3">
    <source>
        <dbReference type="ARBA" id="ARBA00022490"/>
    </source>
</evidence>
<evidence type="ECO:0000256" key="7">
    <source>
        <dbReference type="ARBA" id="ARBA00029602"/>
    </source>
</evidence>
<dbReference type="Gene3D" id="3.50.7.10">
    <property type="entry name" value="GroEL"/>
    <property type="match status" value="1"/>
</dbReference>
<dbReference type="PROSITE" id="PS00750">
    <property type="entry name" value="TCP1_1"/>
    <property type="match status" value="1"/>
</dbReference>
<dbReference type="Pfam" id="PF00118">
    <property type="entry name" value="Cpn60_TCP1"/>
    <property type="match status" value="1"/>
</dbReference>
<evidence type="ECO:0000313" key="9">
    <source>
        <dbReference type="EMBL" id="KAK1936486.1"/>
    </source>
</evidence>
<dbReference type="CDD" id="cd03341">
    <property type="entry name" value="TCP1_theta"/>
    <property type="match status" value="1"/>
</dbReference>
<protein>
    <recommendedName>
        <fullName evidence="7">CCT-theta</fullName>
    </recommendedName>
</protein>
<dbReference type="Gene3D" id="1.10.560.10">
    <property type="entry name" value="GroEL-like equatorial domain"/>
    <property type="match status" value="1"/>
</dbReference>
<reference evidence="9" key="2">
    <citation type="submission" date="2021-05" db="EMBL/GenBank/DDBJ databases">
        <authorList>
            <person name="Pain A."/>
        </authorList>
    </citation>
    <scope>NUCLEOTIDE SEQUENCE</scope>
    <source>
        <strain evidence="9">1802A</strain>
    </source>
</reference>
<dbReference type="InterPro" id="IPR017998">
    <property type="entry name" value="Chaperone_TCP-1"/>
</dbReference>
<dbReference type="GO" id="GO:0016887">
    <property type="term" value="F:ATP hydrolysis activity"/>
    <property type="evidence" value="ECO:0007669"/>
    <property type="project" value="InterPro"/>
</dbReference>
<sequence>MFAQRFGPQALMRSGARMLGPSDNAIIRNIEACTAIADMLKTSLGPNGMKKLIVNHINKRFVTSDCDTILSGVDVQHPAAKVLAMAVQTMQTEFGDGTTALIALAGEMLGNAALLIEEGLHISDIRLGYELAYKRLLELIEEEVMWKMSNVRSEEELTNVVSASIAGKNIPQPKMIMSLVAKACASIMPPDHKLFDVDNVRVVKITGGNLDQSSVMNGMAIVRDVSGTVKKIGRSKVLIIAGGLEFAGTEAKATVMLHNADELLNFSKGEERQMEHIISSIKDKGVGCIIVNGAVSELALHYCNTMGIMVVKITSKFELRRLCRSLGATAVIKLAEPNEEDLGIVESVEVVDISSNKTLIFKAVDHRLSTIILKGPTQNMLDEIERAIDDALCCVSAALKDPRFLPGGGAFEIEMARQLNKFAQTISGLEQHAARKFAESFEVIPKVLAASAGHDATVAITELYAAHDAGNRYACVNIDTETRIADAKESCIYDLYVIKLYSIKLAYEAVSTILSVDQLIMAKPAGGPKPREPGPPDL</sequence>